<dbReference type="RefSeq" id="WP_092370415.1">
    <property type="nucleotide sequence ID" value="NZ_FOIM01000039.1"/>
</dbReference>
<dbReference type="Pfam" id="PF00005">
    <property type="entry name" value="ABC_tran"/>
    <property type="match status" value="1"/>
</dbReference>
<dbReference type="Gene3D" id="3.40.50.300">
    <property type="entry name" value="P-loop containing nucleotide triphosphate hydrolases"/>
    <property type="match status" value="1"/>
</dbReference>
<dbReference type="Proteomes" id="UP000198508">
    <property type="component" value="Unassembled WGS sequence"/>
</dbReference>
<dbReference type="SMART" id="SM00382">
    <property type="entry name" value="AAA"/>
    <property type="match status" value="1"/>
</dbReference>
<reference evidence="7" key="1">
    <citation type="submission" date="2016-10" db="EMBL/GenBank/DDBJ databases">
        <authorList>
            <person name="Varghese N."/>
            <person name="Submissions S."/>
        </authorList>
    </citation>
    <scope>NUCLEOTIDE SEQUENCE [LARGE SCALE GENOMIC DNA]</scope>
    <source>
        <strain evidence="7">NLAE-zl-G277</strain>
    </source>
</reference>
<comment type="similarity">
    <text evidence="1">Belongs to the ABC transporter superfamily.</text>
</comment>
<dbReference type="InterPro" id="IPR017911">
    <property type="entry name" value="MacB-like_ATP-bd"/>
</dbReference>
<keyword evidence="4 6" id="KW-0067">ATP-binding</keyword>
<evidence type="ECO:0000256" key="1">
    <source>
        <dbReference type="ARBA" id="ARBA00005417"/>
    </source>
</evidence>
<accession>A0A1I0JYH6</accession>
<dbReference type="CDD" id="cd03255">
    <property type="entry name" value="ABC_MJ0796_LolCDE_FtsE"/>
    <property type="match status" value="1"/>
</dbReference>
<gene>
    <name evidence="6" type="ORF">SAMN05216313_1397</name>
</gene>
<evidence type="ECO:0000259" key="5">
    <source>
        <dbReference type="PROSITE" id="PS50893"/>
    </source>
</evidence>
<dbReference type="InterPro" id="IPR003439">
    <property type="entry name" value="ABC_transporter-like_ATP-bd"/>
</dbReference>
<keyword evidence="7" id="KW-1185">Reference proteome</keyword>
<proteinExistence type="inferred from homology"/>
<organism evidence="6 7">
    <name type="scientific">Enterocloster lavalensis</name>
    <dbReference type="NCBI Taxonomy" id="460384"/>
    <lineage>
        <taxon>Bacteria</taxon>
        <taxon>Bacillati</taxon>
        <taxon>Bacillota</taxon>
        <taxon>Clostridia</taxon>
        <taxon>Lachnospirales</taxon>
        <taxon>Lachnospiraceae</taxon>
        <taxon>Enterocloster</taxon>
    </lineage>
</organism>
<evidence type="ECO:0000256" key="4">
    <source>
        <dbReference type="ARBA" id="ARBA00022840"/>
    </source>
</evidence>
<dbReference type="GO" id="GO:0005524">
    <property type="term" value="F:ATP binding"/>
    <property type="evidence" value="ECO:0007669"/>
    <property type="project" value="UniProtKB-KW"/>
</dbReference>
<dbReference type="SUPFAM" id="SSF52540">
    <property type="entry name" value="P-loop containing nucleoside triphosphate hydrolases"/>
    <property type="match status" value="1"/>
</dbReference>
<dbReference type="GO" id="GO:0016887">
    <property type="term" value="F:ATP hydrolysis activity"/>
    <property type="evidence" value="ECO:0007669"/>
    <property type="project" value="InterPro"/>
</dbReference>
<dbReference type="STRING" id="460384.SAMN05216313_1397"/>
<keyword evidence="3" id="KW-0547">Nucleotide-binding</keyword>
<dbReference type="InterPro" id="IPR003593">
    <property type="entry name" value="AAA+_ATPase"/>
</dbReference>
<evidence type="ECO:0000256" key="3">
    <source>
        <dbReference type="ARBA" id="ARBA00022741"/>
    </source>
</evidence>
<dbReference type="AlphaFoldDB" id="A0A1I0JYH6"/>
<dbReference type="GO" id="GO:0022857">
    <property type="term" value="F:transmembrane transporter activity"/>
    <property type="evidence" value="ECO:0007669"/>
    <property type="project" value="UniProtKB-ARBA"/>
</dbReference>
<dbReference type="PROSITE" id="PS50893">
    <property type="entry name" value="ABC_TRANSPORTER_2"/>
    <property type="match status" value="1"/>
</dbReference>
<protein>
    <submittedName>
        <fullName evidence="6">Putative ABC transport system ATP-binding protein</fullName>
    </submittedName>
</protein>
<feature type="domain" description="ABC transporter" evidence="5">
    <location>
        <begin position="5"/>
        <end position="244"/>
    </location>
</feature>
<dbReference type="PANTHER" id="PTHR42798">
    <property type="entry name" value="LIPOPROTEIN-RELEASING SYSTEM ATP-BINDING PROTEIN LOLD"/>
    <property type="match status" value="1"/>
</dbReference>
<keyword evidence="2" id="KW-0813">Transport</keyword>
<sequence>MKQLLSGQNIIKSYGVGEEKHRVLNGVSVTIGSGEFVSIMGPSGSGKSTLLYALSGMDGIDGGEVSFEGRKLSGLSDDALSDLRRSRMGFVFQQPALLKNLNLLDNIMLPQMRDRRRNVRQLNQKARDLMEQMGIGNLAERDITQASGGQLQRAGICRALMSEPEIVFGDEPTGALNTKTAKEIMELFTKINRDGIAILLVTHDPNIAARTERVLFLCDGEIVDECRLSKFTKWDFDNRVGEITKRMQKIGI</sequence>
<dbReference type="GeneID" id="93280662"/>
<dbReference type="EMBL" id="FOIM01000039">
    <property type="protein sequence ID" value="SEU16116.1"/>
    <property type="molecule type" value="Genomic_DNA"/>
</dbReference>
<dbReference type="FunFam" id="3.40.50.300:FF:000032">
    <property type="entry name" value="Export ABC transporter ATP-binding protein"/>
    <property type="match status" value="1"/>
</dbReference>
<evidence type="ECO:0000313" key="7">
    <source>
        <dbReference type="Proteomes" id="UP000198508"/>
    </source>
</evidence>
<dbReference type="InterPro" id="IPR027417">
    <property type="entry name" value="P-loop_NTPase"/>
</dbReference>
<dbReference type="PANTHER" id="PTHR42798:SF7">
    <property type="entry name" value="ALPHA-D-RIBOSE 1-METHYLPHOSPHONATE 5-TRIPHOSPHATE SYNTHASE SUBUNIT PHNL"/>
    <property type="match status" value="1"/>
</dbReference>
<evidence type="ECO:0000313" key="6">
    <source>
        <dbReference type="EMBL" id="SEU16116.1"/>
    </source>
</evidence>
<evidence type="ECO:0000256" key="2">
    <source>
        <dbReference type="ARBA" id="ARBA00022448"/>
    </source>
</evidence>
<name>A0A1I0JYH6_9FIRM</name>
<dbReference type="GO" id="GO:0098796">
    <property type="term" value="C:membrane protein complex"/>
    <property type="evidence" value="ECO:0007669"/>
    <property type="project" value="UniProtKB-ARBA"/>
</dbReference>